<sequence>MKHDTSYIGTPGALRTTVVWIGGSRHNIAYSTYNPPPPDRVPQCLQNTQDYMAGNGMQMMTQSLITRIAIAHAHFEAVHPFTDGNGRVGRLLIPMMLAAEKEPPLYLSSYIEAYKQDYYDALKQAQQKLNWLPLIAFMSQAIIGTVQEFKAVRKATETLKVDWLSRRSYRKNSAALRALDVLIDCPVITATRLGKILDISAPATKTALEQLQAACILVERTGYARNRIFSAPEVMAIINRPFGER</sequence>
<evidence type="ECO:0000313" key="2">
    <source>
        <dbReference type="EMBL" id="MCP1246990.1"/>
    </source>
</evidence>
<dbReference type="EMBL" id="JAMYZR010000040">
    <property type="protein sequence ID" value="MCP1246990.1"/>
    <property type="molecule type" value="Genomic_DNA"/>
</dbReference>
<dbReference type="RefSeq" id="WP_231866393.1">
    <property type="nucleotide sequence ID" value="NZ_JAMYZR010000040.1"/>
</dbReference>
<proteinExistence type="predicted"/>
<dbReference type="InterPro" id="IPR003812">
    <property type="entry name" value="Fido"/>
</dbReference>
<organism evidence="2 3">
    <name type="scientific">Acetobacter cerevisiae</name>
    <dbReference type="NCBI Taxonomy" id="178900"/>
    <lineage>
        <taxon>Bacteria</taxon>
        <taxon>Pseudomonadati</taxon>
        <taxon>Pseudomonadota</taxon>
        <taxon>Alphaproteobacteria</taxon>
        <taxon>Acetobacterales</taxon>
        <taxon>Acetobacteraceae</taxon>
        <taxon>Acetobacter</taxon>
    </lineage>
</organism>
<reference evidence="2 3" key="1">
    <citation type="submission" date="2022-06" db="EMBL/GenBank/DDBJ databases">
        <title>Acetobacer genomes from food samples.</title>
        <authorList>
            <person name="Sombolestani A."/>
        </authorList>
    </citation>
    <scope>NUCLEOTIDE SEQUENCE [LARGE SCALE GENOMIC DNA]</scope>
    <source>
        <strain evidence="2 3">R-83281</strain>
    </source>
</reference>
<dbReference type="Gene3D" id="1.10.3290.10">
    <property type="entry name" value="Fido-like domain"/>
    <property type="match status" value="1"/>
</dbReference>
<evidence type="ECO:0000313" key="3">
    <source>
        <dbReference type="Proteomes" id="UP001523543"/>
    </source>
</evidence>
<dbReference type="SUPFAM" id="SSF140931">
    <property type="entry name" value="Fic-like"/>
    <property type="match status" value="1"/>
</dbReference>
<dbReference type="InterPro" id="IPR036597">
    <property type="entry name" value="Fido-like_dom_sf"/>
</dbReference>
<feature type="domain" description="Fido" evidence="1">
    <location>
        <begin position="1"/>
        <end position="140"/>
    </location>
</feature>
<dbReference type="Proteomes" id="UP001523543">
    <property type="component" value="Unassembled WGS sequence"/>
</dbReference>
<dbReference type="PROSITE" id="PS51459">
    <property type="entry name" value="FIDO"/>
    <property type="match status" value="1"/>
</dbReference>
<evidence type="ECO:0000259" key="1">
    <source>
        <dbReference type="PROSITE" id="PS51459"/>
    </source>
</evidence>
<name>A0ABT1EUC7_9PROT</name>
<dbReference type="InterPro" id="IPR040198">
    <property type="entry name" value="Fido_containing"/>
</dbReference>
<comment type="caution">
    <text evidence="2">The sequence shown here is derived from an EMBL/GenBank/DDBJ whole genome shotgun (WGS) entry which is preliminary data.</text>
</comment>
<accession>A0ABT1EUC7</accession>
<dbReference type="PANTHER" id="PTHR13504:SF38">
    <property type="entry name" value="FIDO DOMAIN-CONTAINING PROTEIN"/>
    <property type="match status" value="1"/>
</dbReference>
<keyword evidence="3" id="KW-1185">Reference proteome</keyword>
<protein>
    <submittedName>
        <fullName evidence="2">Fic family protein</fullName>
    </submittedName>
</protein>
<dbReference type="Pfam" id="PF02661">
    <property type="entry name" value="Fic"/>
    <property type="match status" value="1"/>
</dbReference>
<gene>
    <name evidence="2" type="ORF">NKW54_13735</name>
</gene>
<dbReference type="PANTHER" id="PTHR13504">
    <property type="entry name" value="FIDO DOMAIN-CONTAINING PROTEIN DDB_G0283145"/>
    <property type="match status" value="1"/>
</dbReference>